<accession>A0A9D1HWW7</accession>
<sequence length="180" mass="21436">MYTMLTSTKKGNRLKKGVCSNRWNHFALQYIAAYNELGQFVISQPFHTQSPQIKCRCLHCLEEITFQKEELEQFQQIYIDRVIVPENTAFNRIDRFYENMKIIGQLELQHGLTYETIRELKVRNQQMDIQEKADIEFMKDRKKDVSVPAYKTEQEIAEESKRLLITKENYSKRTGSYYSS</sequence>
<reference evidence="1" key="2">
    <citation type="journal article" date="2021" name="PeerJ">
        <title>Extensive microbial diversity within the chicken gut microbiome revealed by metagenomics and culture.</title>
        <authorList>
            <person name="Gilroy R."/>
            <person name="Ravi A."/>
            <person name="Getino M."/>
            <person name="Pursley I."/>
            <person name="Horton D.L."/>
            <person name="Alikhan N.F."/>
            <person name="Baker D."/>
            <person name="Gharbi K."/>
            <person name="Hall N."/>
            <person name="Watson M."/>
            <person name="Adriaenssens E.M."/>
            <person name="Foster-Nyarko E."/>
            <person name="Jarju S."/>
            <person name="Secka A."/>
            <person name="Antonio M."/>
            <person name="Oren A."/>
            <person name="Chaudhuri R.R."/>
            <person name="La Ragione R."/>
            <person name="Hildebrand F."/>
            <person name="Pallen M.J."/>
        </authorList>
    </citation>
    <scope>NUCLEOTIDE SEQUENCE</scope>
    <source>
        <strain evidence="1">CHK197-8231</strain>
    </source>
</reference>
<protein>
    <submittedName>
        <fullName evidence="1">Uncharacterized protein</fullName>
    </submittedName>
</protein>
<proteinExistence type="predicted"/>
<evidence type="ECO:0000313" key="1">
    <source>
        <dbReference type="EMBL" id="HIU22825.1"/>
    </source>
</evidence>
<dbReference type="AlphaFoldDB" id="A0A9D1HWW7"/>
<evidence type="ECO:0000313" key="2">
    <source>
        <dbReference type="Proteomes" id="UP000824087"/>
    </source>
</evidence>
<comment type="caution">
    <text evidence="1">The sequence shown here is derived from an EMBL/GenBank/DDBJ whole genome shotgun (WGS) entry which is preliminary data.</text>
</comment>
<gene>
    <name evidence="1" type="ORF">IAD49_04520</name>
</gene>
<dbReference type="EMBL" id="DVML01000025">
    <property type="protein sequence ID" value="HIU22825.1"/>
    <property type="molecule type" value="Genomic_DNA"/>
</dbReference>
<reference evidence="1" key="1">
    <citation type="submission" date="2020-10" db="EMBL/GenBank/DDBJ databases">
        <authorList>
            <person name="Gilroy R."/>
        </authorList>
    </citation>
    <scope>NUCLEOTIDE SEQUENCE</scope>
    <source>
        <strain evidence="1">CHK197-8231</strain>
    </source>
</reference>
<dbReference type="Proteomes" id="UP000824087">
    <property type="component" value="Unassembled WGS sequence"/>
</dbReference>
<organism evidence="1 2">
    <name type="scientific">Candidatus Fimihabitans intestinipullorum</name>
    <dbReference type="NCBI Taxonomy" id="2840820"/>
    <lineage>
        <taxon>Bacteria</taxon>
        <taxon>Bacillati</taxon>
        <taxon>Mycoplasmatota</taxon>
        <taxon>Mycoplasmatota incertae sedis</taxon>
        <taxon>Candidatus Fimihabitans</taxon>
    </lineage>
</organism>
<name>A0A9D1HWW7_9BACT</name>